<dbReference type="InterPro" id="IPR003594">
    <property type="entry name" value="HATPase_dom"/>
</dbReference>
<keyword evidence="3" id="KW-1185">Reference proteome</keyword>
<reference evidence="2 3" key="1">
    <citation type="submission" date="2024-03" db="EMBL/GenBank/DDBJ databases">
        <title>Novel species of the genus Variovorax.</title>
        <authorList>
            <person name="Liu Q."/>
            <person name="Xin Y.-H."/>
        </authorList>
    </citation>
    <scope>NUCLEOTIDE SEQUENCE [LARGE SCALE GENOMIC DNA]</scope>
    <source>
        <strain evidence="2 3">KACC 18901</strain>
    </source>
</reference>
<organism evidence="2 3">
    <name type="scientific">Variovorax robiniae</name>
    <dbReference type="NCBI Taxonomy" id="1836199"/>
    <lineage>
        <taxon>Bacteria</taxon>
        <taxon>Pseudomonadati</taxon>
        <taxon>Pseudomonadota</taxon>
        <taxon>Betaproteobacteria</taxon>
        <taxon>Burkholderiales</taxon>
        <taxon>Comamonadaceae</taxon>
        <taxon>Variovorax</taxon>
    </lineage>
</organism>
<dbReference type="InterPro" id="IPR036457">
    <property type="entry name" value="PPM-type-like_dom_sf"/>
</dbReference>
<dbReference type="SUPFAM" id="SSF81606">
    <property type="entry name" value="PP2C-like"/>
    <property type="match status" value="1"/>
</dbReference>
<dbReference type="RefSeq" id="WP_340338211.1">
    <property type="nucleotide sequence ID" value="NZ_JBBKZS010000014.1"/>
</dbReference>
<evidence type="ECO:0000313" key="3">
    <source>
        <dbReference type="Proteomes" id="UP001367030"/>
    </source>
</evidence>
<dbReference type="EMBL" id="JBBKZS010000014">
    <property type="protein sequence ID" value="MEJ8858147.1"/>
    <property type="molecule type" value="Genomic_DNA"/>
</dbReference>
<accession>A0ABU8XE65</accession>
<name>A0ABU8XE65_9BURK</name>
<dbReference type="SMART" id="SM00331">
    <property type="entry name" value="PP2C_SIG"/>
    <property type="match status" value="1"/>
</dbReference>
<dbReference type="GO" id="GO:0005524">
    <property type="term" value="F:ATP binding"/>
    <property type="evidence" value="ECO:0007669"/>
    <property type="project" value="UniProtKB-KW"/>
</dbReference>
<dbReference type="CDD" id="cd16934">
    <property type="entry name" value="HATPase_RsbT-like"/>
    <property type="match status" value="1"/>
</dbReference>
<dbReference type="InterPro" id="IPR039248">
    <property type="entry name" value="Ptase_RsbX"/>
</dbReference>
<keyword evidence="2" id="KW-0547">Nucleotide-binding</keyword>
<dbReference type="PANTHER" id="PTHR35801">
    <property type="entry name" value="PHOSPHOSERINE PHOSPHATASE RSBX"/>
    <property type="match status" value="1"/>
</dbReference>
<keyword evidence="2" id="KW-0067">ATP-binding</keyword>
<dbReference type="Pfam" id="PF13581">
    <property type="entry name" value="HATPase_c_2"/>
    <property type="match status" value="1"/>
</dbReference>
<dbReference type="Proteomes" id="UP001367030">
    <property type="component" value="Unassembled WGS sequence"/>
</dbReference>
<dbReference type="Gene3D" id="3.60.40.10">
    <property type="entry name" value="PPM-type phosphatase domain"/>
    <property type="match status" value="1"/>
</dbReference>
<sequence length="340" mass="35116">MAPHIAIPVIEPNQVGEARRAAARLTYEMGFDEVTSGRAALVVTELGTNLARHAKEGVLLLGSVTTGAGRTLEILSLDLGPGIADLRQSLADGHSTGGSPGTGLGAVRRLASDFHIFSVPGSGTAIVARVHAKHAPLVAATNGHAFSVGGLCIAAPGETVCGDSWAVRLHGNKAQIMVADGLGHGPQAAEASQAALHVFETATGAPHAILERAHTLMRSTRGAAVAIAELDANAGSLLFAGAGNIAGRLLSGVDDRSLLSQHGTLGVQIRKLSDASYPWPDHAMVVLHSDGITSRWNIDGARGVLQQDPVLIAGWLLRNNLRGRDDATVVVIKRAREQGA</sequence>
<dbReference type="Gene3D" id="3.30.565.10">
    <property type="entry name" value="Histidine kinase-like ATPase, C-terminal domain"/>
    <property type="match status" value="1"/>
</dbReference>
<gene>
    <name evidence="2" type="ORF">WKW79_26505</name>
</gene>
<protein>
    <submittedName>
        <fullName evidence="2">ATP-binding SpoIIE family protein phosphatase</fullName>
    </submittedName>
</protein>
<feature type="domain" description="PPM-type phosphatase" evidence="1">
    <location>
        <begin position="147"/>
        <end position="334"/>
    </location>
</feature>
<dbReference type="InterPro" id="IPR036890">
    <property type="entry name" value="HATPase_C_sf"/>
</dbReference>
<dbReference type="InterPro" id="IPR001932">
    <property type="entry name" value="PPM-type_phosphatase-like_dom"/>
</dbReference>
<evidence type="ECO:0000259" key="1">
    <source>
        <dbReference type="SMART" id="SM00331"/>
    </source>
</evidence>
<dbReference type="PANTHER" id="PTHR35801:SF1">
    <property type="entry name" value="PHOSPHOSERINE PHOSPHATASE RSBX"/>
    <property type="match status" value="1"/>
</dbReference>
<proteinExistence type="predicted"/>
<evidence type="ECO:0000313" key="2">
    <source>
        <dbReference type="EMBL" id="MEJ8858147.1"/>
    </source>
</evidence>
<dbReference type="SUPFAM" id="SSF55874">
    <property type="entry name" value="ATPase domain of HSP90 chaperone/DNA topoisomerase II/histidine kinase"/>
    <property type="match status" value="1"/>
</dbReference>
<dbReference type="Pfam" id="PF07228">
    <property type="entry name" value="SpoIIE"/>
    <property type="match status" value="1"/>
</dbReference>
<comment type="caution">
    <text evidence="2">The sequence shown here is derived from an EMBL/GenBank/DDBJ whole genome shotgun (WGS) entry which is preliminary data.</text>
</comment>